<reference evidence="1 2" key="1">
    <citation type="submission" date="2020-04" db="EMBL/GenBank/DDBJ databases">
        <title>Perkinsus chesapeaki whole genome sequence.</title>
        <authorList>
            <person name="Bogema D.R."/>
        </authorList>
    </citation>
    <scope>NUCLEOTIDE SEQUENCE [LARGE SCALE GENOMIC DNA]</scope>
    <source>
        <strain evidence="1">ATCC PRA-425</strain>
    </source>
</reference>
<protein>
    <recommendedName>
        <fullName evidence="3">Reverse transcriptase domain-containing protein</fullName>
    </recommendedName>
</protein>
<dbReference type="EMBL" id="JAAPAO010001916">
    <property type="protein sequence ID" value="KAF4648576.1"/>
    <property type="molecule type" value="Genomic_DNA"/>
</dbReference>
<keyword evidence="2" id="KW-1185">Reference proteome</keyword>
<dbReference type="OrthoDB" id="10650535at2759"/>
<evidence type="ECO:0000313" key="2">
    <source>
        <dbReference type="Proteomes" id="UP000591131"/>
    </source>
</evidence>
<name>A0A7J6KPZ0_PERCH</name>
<dbReference type="Proteomes" id="UP000591131">
    <property type="component" value="Unassembled WGS sequence"/>
</dbReference>
<gene>
    <name evidence="1" type="ORF">FOL47_003057</name>
</gene>
<evidence type="ECO:0008006" key="3">
    <source>
        <dbReference type="Google" id="ProtNLM"/>
    </source>
</evidence>
<accession>A0A7J6KPZ0</accession>
<dbReference type="AlphaFoldDB" id="A0A7J6KPZ0"/>
<proteinExistence type="predicted"/>
<comment type="caution">
    <text evidence="1">The sequence shown here is derived from an EMBL/GenBank/DDBJ whole genome shotgun (WGS) entry which is preliminary data.</text>
</comment>
<evidence type="ECO:0000313" key="1">
    <source>
        <dbReference type="EMBL" id="KAF4648576.1"/>
    </source>
</evidence>
<feature type="non-terminal residue" evidence="1">
    <location>
        <position position="227"/>
    </location>
</feature>
<sequence length="227" mass="25488">MRCGSLGICEFVVQRLHALLYVDDVSAASDKPRFDLVFGLLLYCAVGITIEFSKVHALRHDARVLGFRVDFQSGIATLSIPQDRLERIIETLRSASDMRCVRLDTLETLLGRLVWCSSWLVPLRPKLAPLYEMKGLMISKGLRSIRLSADRCLLFSRLADFLVDHHEGVVPRIAKAPQGTAMIPQSCGVFFPRSKPAQAQWFSVTSAEDLKIWNLIKRCRLRGGDSS</sequence>
<organism evidence="1 2">
    <name type="scientific">Perkinsus chesapeaki</name>
    <name type="common">Clam parasite</name>
    <name type="synonym">Perkinsus andrewsi</name>
    <dbReference type="NCBI Taxonomy" id="330153"/>
    <lineage>
        <taxon>Eukaryota</taxon>
        <taxon>Sar</taxon>
        <taxon>Alveolata</taxon>
        <taxon>Perkinsozoa</taxon>
        <taxon>Perkinsea</taxon>
        <taxon>Perkinsida</taxon>
        <taxon>Perkinsidae</taxon>
        <taxon>Perkinsus</taxon>
    </lineage>
</organism>